<feature type="region of interest" description="Disordered" evidence="1">
    <location>
        <begin position="1"/>
        <end position="168"/>
    </location>
</feature>
<evidence type="ECO:0000256" key="1">
    <source>
        <dbReference type="SAM" id="MobiDB-lite"/>
    </source>
</evidence>
<protein>
    <submittedName>
        <fullName evidence="2">Uncharacterized protein</fullName>
    </submittedName>
</protein>
<feature type="compositionally biased region" description="Pro residues" evidence="1">
    <location>
        <begin position="59"/>
        <end position="68"/>
    </location>
</feature>
<reference evidence="2 3" key="1">
    <citation type="journal article" date="2019" name="Nat. Ecol. Evol.">
        <title>Megaphylogeny resolves global patterns of mushroom evolution.</title>
        <authorList>
            <person name="Varga T."/>
            <person name="Krizsan K."/>
            <person name="Foldi C."/>
            <person name="Dima B."/>
            <person name="Sanchez-Garcia M."/>
            <person name="Sanchez-Ramirez S."/>
            <person name="Szollosi G.J."/>
            <person name="Szarkandi J.G."/>
            <person name="Papp V."/>
            <person name="Albert L."/>
            <person name="Andreopoulos W."/>
            <person name="Angelini C."/>
            <person name="Antonin V."/>
            <person name="Barry K.W."/>
            <person name="Bougher N.L."/>
            <person name="Buchanan P."/>
            <person name="Buyck B."/>
            <person name="Bense V."/>
            <person name="Catcheside P."/>
            <person name="Chovatia M."/>
            <person name="Cooper J."/>
            <person name="Damon W."/>
            <person name="Desjardin D."/>
            <person name="Finy P."/>
            <person name="Geml J."/>
            <person name="Haridas S."/>
            <person name="Hughes K."/>
            <person name="Justo A."/>
            <person name="Karasinski D."/>
            <person name="Kautmanova I."/>
            <person name="Kiss B."/>
            <person name="Kocsube S."/>
            <person name="Kotiranta H."/>
            <person name="LaButti K.M."/>
            <person name="Lechner B.E."/>
            <person name="Liimatainen K."/>
            <person name="Lipzen A."/>
            <person name="Lukacs Z."/>
            <person name="Mihaltcheva S."/>
            <person name="Morgado L.N."/>
            <person name="Niskanen T."/>
            <person name="Noordeloos M.E."/>
            <person name="Ohm R.A."/>
            <person name="Ortiz-Santana B."/>
            <person name="Ovrebo C."/>
            <person name="Racz N."/>
            <person name="Riley R."/>
            <person name="Savchenko A."/>
            <person name="Shiryaev A."/>
            <person name="Soop K."/>
            <person name="Spirin V."/>
            <person name="Szebenyi C."/>
            <person name="Tomsovsky M."/>
            <person name="Tulloss R.E."/>
            <person name="Uehling J."/>
            <person name="Grigoriev I.V."/>
            <person name="Vagvolgyi C."/>
            <person name="Papp T."/>
            <person name="Martin F.M."/>
            <person name="Miettinen O."/>
            <person name="Hibbett D.S."/>
            <person name="Nagy L.G."/>
        </authorList>
    </citation>
    <scope>NUCLEOTIDE SEQUENCE [LARGE SCALE GENOMIC DNA]</scope>
    <source>
        <strain evidence="2 3">CBS 121175</strain>
    </source>
</reference>
<evidence type="ECO:0000313" key="2">
    <source>
        <dbReference type="EMBL" id="TFK24546.1"/>
    </source>
</evidence>
<dbReference type="Proteomes" id="UP000307440">
    <property type="component" value="Unassembled WGS sequence"/>
</dbReference>
<dbReference type="AlphaFoldDB" id="A0A5C3KVI0"/>
<dbReference type="EMBL" id="ML210199">
    <property type="protein sequence ID" value="TFK24546.1"/>
    <property type="molecule type" value="Genomic_DNA"/>
</dbReference>
<feature type="compositionally biased region" description="Basic and acidic residues" evidence="1">
    <location>
        <begin position="121"/>
        <end position="168"/>
    </location>
</feature>
<proteinExistence type="predicted"/>
<dbReference type="OrthoDB" id="3070163at2759"/>
<gene>
    <name evidence="2" type="ORF">FA15DRAFT_655858</name>
</gene>
<sequence length="754" mass="82875">MPPRRTTRQAALSSEPGVTAPTSSVANAPPTASGASKPSMAKAKDCSPPKALADSQEPAPAPAPPTKPAQPQGRKAATSKARPNVGGASALADAEAPILPPPLANQGQEAPKTPGRKKRRTREEIDAANAEKQRVREAKAREREEKAKEKEAEKRAKMKEKEEAEQHKAALRQKWEDFDRADHARTAASNAAIVHNLADTGLMLSQLDESDGEDFTKELENVSVDSSEADFYAEEVQRLGAKPKPANPEPEVTAEDIQRQIDALKLTSGRSNREQRHFVSDHNPEHRLPSSHAAPLVVQEIGGLRDEDADGELPSPSGNNVFYSTGILTNPGAPPGLRRQNMDVTIKEDVFGSTPSIFSAPHSQGFGYQPAQYQPAQAFTPVFTPPPLPVHQHHPQPAPAPYIDMNTRAYGAHGPYAQLIQAFPQAMQPTVNFPPLGPAYQQHRATRSTQDTVAHLATHQKKKMGATAQRAPQGPRRDQLPQFVLNNNRWTTNFLPTIFHTLFTSPEPFKGFVSKTPKLQEKVQRAVNRVYPEVTFTVQLEDDAILQMACNRLNEKKSAIAMEAVKLIKNHLATFRSLSEAANWLVWAQSFYGPLYWQNPTPAHMPQDPQYSRFVWPTGRLKSPFIIALARKALVSVQGAILYPGEEETLPVGLFGLILTSLERAAEILDTTGEFKVGANGSTKVPKFSDENWGPKLEISIEDLQGISAGKWAEIMEYCMPAQVNPTLPARGVIVDLERRRNRFTFNESPTKAF</sequence>
<keyword evidence="3" id="KW-1185">Reference proteome</keyword>
<evidence type="ECO:0000313" key="3">
    <source>
        <dbReference type="Proteomes" id="UP000307440"/>
    </source>
</evidence>
<name>A0A5C3KVI0_COPMA</name>
<organism evidence="2 3">
    <name type="scientific">Coprinopsis marcescibilis</name>
    <name type="common">Agaric fungus</name>
    <name type="synonym">Psathyrella marcescibilis</name>
    <dbReference type="NCBI Taxonomy" id="230819"/>
    <lineage>
        <taxon>Eukaryota</taxon>
        <taxon>Fungi</taxon>
        <taxon>Dikarya</taxon>
        <taxon>Basidiomycota</taxon>
        <taxon>Agaricomycotina</taxon>
        <taxon>Agaricomycetes</taxon>
        <taxon>Agaricomycetidae</taxon>
        <taxon>Agaricales</taxon>
        <taxon>Agaricineae</taxon>
        <taxon>Psathyrellaceae</taxon>
        <taxon>Coprinopsis</taxon>
    </lineage>
</organism>
<accession>A0A5C3KVI0</accession>